<proteinExistence type="predicted"/>
<dbReference type="STRING" id="573321.SAMN04488505_10587"/>
<gene>
    <name evidence="2" type="ORF">SAMN04488505_10587</name>
</gene>
<organism evidence="2 3">
    <name type="scientific">Chitinophaga rupis</name>
    <dbReference type="NCBI Taxonomy" id="573321"/>
    <lineage>
        <taxon>Bacteria</taxon>
        <taxon>Pseudomonadati</taxon>
        <taxon>Bacteroidota</taxon>
        <taxon>Chitinophagia</taxon>
        <taxon>Chitinophagales</taxon>
        <taxon>Chitinophagaceae</taxon>
        <taxon>Chitinophaga</taxon>
    </lineage>
</organism>
<dbReference type="Proteomes" id="UP000198984">
    <property type="component" value="Unassembled WGS sequence"/>
</dbReference>
<keyword evidence="3" id="KW-1185">Reference proteome</keyword>
<dbReference type="GO" id="GO:0016787">
    <property type="term" value="F:hydrolase activity"/>
    <property type="evidence" value="ECO:0007669"/>
    <property type="project" value="UniProtKB-KW"/>
</dbReference>
<evidence type="ECO:0000313" key="3">
    <source>
        <dbReference type="Proteomes" id="UP000198984"/>
    </source>
</evidence>
<dbReference type="AlphaFoldDB" id="A0A1H7ZH81"/>
<dbReference type="RefSeq" id="WP_089916062.1">
    <property type="nucleotide sequence ID" value="NZ_FOBB01000005.1"/>
</dbReference>
<dbReference type="OrthoDB" id="9796770at2"/>
<protein>
    <submittedName>
        <fullName evidence="2">Alpha/beta hydrolase family</fullName>
    </submittedName>
</protein>
<reference evidence="2 3" key="1">
    <citation type="submission" date="2016-10" db="EMBL/GenBank/DDBJ databases">
        <authorList>
            <person name="de Groot N.N."/>
        </authorList>
    </citation>
    <scope>NUCLEOTIDE SEQUENCE [LARGE SCALE GENOMIC DNA]</scope>
    <source>
        <strain evidence="2 3">DSM 21039</strain>
    </source>
</reference>
<evidence type="ECO:0000313" key="2">
    <source>
        <dbReference type="EMBL" id="SEM57665.1"/>
    </source>
</evidence>
<feature type="domain" description="AB hydrolase-1" evidence="1">
    <location>
        <begin position="50"/>
        <end position="104"/>
    </location>
</feature>
<dbReference type="InterPro" id="IPR000073">
    <property type="entry name" value="AB_hydrolase_1"/>
</dbReference>
<dbReference type="Gene3D" id="3.40.50.1820">
    <property type="entry name" value="alpha/beta hydrolase"/>
    <property type="match status" value="1"/>
</dbReference>
<name>A0A1H7ZH81_9BACT</name>
<dbReference type="EMBL" id="FOBB01000005">
    <property type="protein sequence ID" value="SEM57665.1"/>
    <property type="molecule type" value="Genomic_DNA"/>
</dbReference>
<dbReference type="SUPFAM" id="SSF53474">
    <property type="entry name" value="alpha/beta-Hydrolases"/>
    <property type="match status" value="1"/>
</dbReference>
<dbReference type="Pfam" id="PF00561">
    <property type="entry name" value="Abhydrolase_1"/>
    <property type="match status" value="1"/>
</dbReference>
<dbReference type="InterPro" id="IPR029058">
    <property type="entry name" value="AB_hydrolase_fold"/>
</dbReference>
<sequence>MAALRKRGLAYKLLSEDTATIQKQMAVDDYEHSQDFAMAVLFKQKQYPEYTKDYIAFTQQLKIPVLIIAGTADHAVGIKGYKTFAFPEKTVREIEGGHLLYYENSAVFKAAVCDFAQQH</sequence>
<keyword evidence="2" id="KW-0378">Hydrolase</keyword>
<accession>A0A1H7ZH81</accession>
<evidence type="ECO:0000259" key="1">
    <source>
        <dbReference type="Pfam" id="PF00561"/>
    </source>
</evidence>